<feature type="region of interest" description="Disordered" evidence="1">
    <location>
        <begin position="54"/>
        <end position="76"/>
    </location>
</feature>
<dbReference type="AlphaFoldDB" id="A0A2P2CAH6"/>
<name>A0A2P2CAH6_9ZZZZ</name>
<evidence type="ECO:0000256" key="1">
    <source>
        <dbReference type="SAM" id="MobiDB-lite"/>
    </source>
</evidence>
<reference evidence="2" key="1">
    <citation type="submission" date="2015-08" db="EMBL/GenBank/DDBJ databases">
        <authorList>
            <person name="Babu N.S."/>
            <person name="Beckwith C.J."/>
            <person name="Beseler K.G."/>
            <person name="Brison A."/>
            <person name="Carone J.V."/>
            <person name="Caskin T.P."/>
            <person name="Diamond M."/>
            <person name="Durham M.E."/>
            <person name="Foxe J.M."/>
            <person name="Go M."/>
            <person name="Henderson B.A."/>
            <person name="Jones I.B."/>
            <person name="McGettigan J.A."/>
            <person name="Micheletti S.J."/>
            <person name="Nasrallah M.E."/>
            <person name="Ortiz D."/>
            <person name="Piller C.R."/>
            <person name="Privatt S.R."/>
            <person name="Schneider S.L."/>
            <person name="Sharp S."/>
            <person name="Smith T.C."/>
            <person name="Stanton J.D."/>
            <person name="Ullery H.E."/>
            <person name="Wilson R.J."/>
            <person name="Serrano M.G."/>
            <person name="Buck G."/>
            <person name="Lee V."/>
            <person name="Wang Y."/>
            <person name="Carvalho R."/>
            <person name="Voegtly L."/>
            <person name="Shi R."/>
            <person name="Duckworth R."/>
            <person name="Johnson A."/>
            <person name="Loviza R."/>
            <person name="Walstead R."/>
            <person name="Shah Z."/>
            <person name="Kiflezghi M."/>
            <person name="Wade K."/>
            <person name="Ball S.L."/>
            <person name="Bradley K.W."/>
            <person name="Asai D.J."/>
            <person name="Bowman C.A."/>
            <person name="Russell D.A."/>
            <person name="Pope W.H."/>
            <person name="Jacobs-Sera D."/>
            <person name="Hendrix R.W."/>
            <person name="Hatfull G.F."/>
        </authorList>
    </citation>
    <scope>NUCLEOTIDE SEQUENCE</scope>
</reference>
<gene>
    <name evidence="2" type="ORF">NOCA1170002</name>
</gene>
<sequence length="76" mass="8314">MWGALTGGGWDLWMGLDTPRGVWGALTGGGWDLWMGLDTPRSFLARLLDHRGPGCSAARPPKGRPSWSRTPDRLQP</sequence>
<organism evidence="2">
    <name type="scientific">metagenome</name>
    <dbReference type="NCBI Taxonomy" id="256318"/>
    <lineage>
        <taxon>unclassified sequences</taxon>
        <taxon>metagenomes</taxon>
    </lineage>
</organism>
<evidence type="ECO:0000313" key="2">
    <source>
        <dbReference type="EMBL" id="CUR58991.1"/>
    </source>
</evidence>
<accession>A0A2P2CAH6</accession>
<proteinExistence type="predicted"/>
<protein>
    <submittedName>
        <fullName evidence="2">Uncharacterized protein</fullName>
    </submittedName>
</protein>
<dbReference type="EMBL" id="CZKB01000009">
    <property type="protein sequence ID" value="CUR58991.1"/>
    <property type="molecule type" value="Genomic_DNA"/>
</dbReference>